<reference evidence="2 3" key="1">
    <citation type="submission" date="2014-04" db="EMBL/GenBank/DDBJ databases">
        <title>Genome evolution of avian class.</title>
        <authorList>
            <person name="Zhang G."/>
            <person name="Li C."/>
        </authorList>
    </citation>
    <scope>NUCLEOTIDE SEQUENCE [LARGE SCALE GENOMIC DNA]</scope>
    <source>
        <strain evidence="2">BGI_N320</strain>
    </source>
</reference>
<feature type="non-terminal residue" evidence="2">
    <location>
        <position position="1"/>
    </location>
</feature>
<evidence type="ECO:0000313" key="2">
    <source>
        <dbReference type="EMBL" id="KFO92383.1"/>
    </source>
</evidence>
<protein>
    <submittedName>
        <fullName evidence="2">Coiled-coil domain-containing protein 57</fullName>
    </submittedName>
</protein>
<dbReference type="GO" id="GO:0045931">
    <property type="term" value="P:positive regulation of mitotic cell cycle"/>
    <property type="evidence" value="ECO:0007669"/>
    <property type="project" value="TreeGrafter"/>
</dbReference>
<organism evidence="2 3">
    <name type="scientific">Buceros rhinoceros silvestris</name>
    <dbReference type="NCBI Taxonomy" id="175836"/>
    <lineage>
        <taxon>Eukaryota</taxon>
        <taxon>Metazoa</taxon>
        <taxon>Chordata</taxon>
        <taxon>Craniata</taxon>
        <taxon>Vertebrata</taxon>
        <taxon>Euteleostomi</taxon>
        <taxon>Archelosauria</taxon>
        <taxon>Archosauria</taxon>
        <taxon>Dinosauria</taxon>
        <taxon>Saurischia</taxon>
        <taxon>Theropoda</taxon>
        <taxon>Coelurosauria</taxon>
        <taxon>Aves</taxon>
        <taxon>Neognathae</taxon>
        <taxon>Neoaves</taxon>
        <taxon>Telluraves</taxon>
        <taxon>Coraciimorphae</taxon>
        <taxon>Bucerotiformes</taxon>
        <taxon>Bucerotidae</taxon>
        <taxon>Buceros</taxon>
    </lineage>
</organism>
<dbReference type="InterPro" id="IPR042481">
    <property type="entry name" value="CCDC57"/>
</dbReference>
<dbReference type="GO" id="GO:0005876">
    <property type="term" value="C:spindle microtubule"/>
    <property type="evidence" value="ECO:0007669"/>
    <property type="project" value="TreeGrafter"/>
</dbReference>
<gene>
    <name evidence="2" type="ORF">N320_08612</name>
</gene>
<feature type="coiled-coil region" evidence="1">
    <location>
        <begin position="13"/>
        <end position="47"/>
    </location>
</feature>
<dbReference type="GO" id="GO:0060271">
    <property type="term" value="P:cilium assembly"/>
    <property type="evidence" value="ECO:0007669"/>
    <property type="project" value="TreeGrafter"/>
</dbReference>
<dbReference type="GO" id="GO:0007099">
    <property type="term" value="P:centriole replication"/>
    <property type="evidence" value="ECO:0007669"/>
    <property type="project" value="TreeGrafter"/>
</dbReference>
<dbReference type="PANTHER" id="PTHR46725">
    <property type="entry name" value="COILED-COIL DOMAIN-CONTAINING PROTEIN 57"/>
    <property type="match status" value="1"/>
</dbReference>
<dbReference type="AlphaFoldDB" id="A0A091HYR8"/>
<feature type="non-terminal residue" evidence="2">
    <location>
        <position position="52"/>
    </location>
</feature>
<evidence type="ECO:0000256" key="1">
    <source>
        <dbReference type="SAM" id="Coils"/>
    </source>
</evidence>
<accession>A0A091HYR8</accession>
<keyword evidence="3" id="KW-1185">Reference proteome</keyword>
<evidence type="ECO:0000313" key="3">
    <source>
        <dbReference type="Proteomes" id="UP000054064"/>
    </source>
</evidence>
<sequence length="52" mass="5973">QVFQYDDKSSLSKDISALEIKKLQEQNANLRAAIAQMRKEMESLNEQMLSSL</sequence>
<name>A0A091HYR8_BUCRH</name>
<dbReference type="PANTHER" id="PTHR46725:SF1">
    <property type="entry name" value="COILED-COIL DOMAIN-CONTAINING PROTEIN 57"/>
    <property type="match status" value="1"/>
</dbReference>
<dbReference type="GO" id="GO:0005814">
    <property type="term" value="C:centriole"/>
    <property type="evidence" value="ECO:0007669"/>
    <property type="project" value="TreeGrafter"/>
</dbReference>
<dbReference type="EMBL" id="KL529710">
    <property type="protein sequence ID" value="KFO92383.1"/>
    <property type="molecule type" value="Genomic_DNA"/>
</dbReference>
<dbReference type="Proteomes" id="UP000054064">
    <property type="component" value="Unassembled WGS sequence"/>
</dbReference>
<keyword evidence="1" id="KW-0175">Coiled coil</keyword>
<dbReference type="GO" id="GO:0034451">
    <property type="term" value="C:centriolar satellite"/>
    <property type="evidence" value="ECO:0007669"/>
    <property type="project" value="TreeGrafter"/>
</dbReference>
<proteinExistence type="predicted"/>
<dbReference type="GO" id="GO:0007020">
    <property type="term" value="P:microtubule nucleation"/>
    <property type="evidence" value="ECO:0007669"/>
    <property type="project" value="TreeGrafter"/>
</dbReference>